<dbReference type="InterPro" id="IPR002347">
    <property type="entry name" value="SDR_fam"/>
</dbReference>
<dbReference type="AlphaFoldDB" id="A0A226D631"/>
<dbReference type="GO" id="GO:0016491">
    <property type="term" value="F:oxidoreductase activity"/>
    <property type="evidence" value="ECO:0007669"/>
    <property type="project" value="UniProtKB-KW"/>
</dbReference>
<dbReference type="PANTHER" id="PTHR43157:SF31">
    <property type="entry name" value="PHOSPHATIDYLINOSITOL-GLYCAN BIOSYNTHESIS CLASS F PROTEIN"/>
    <property type="match status" value="1"/>
</dbReference>
<evidence type="ECO:0000256" key="1">
    <source>
        <dbReference type="ARBA" id="ARBA00023002"/>
    </source>
</evidence>
<dbReference type="PRINTS" id="PR00081">
    <property type="entry name" value="GDHRDH"/>
</dbReference>
<gene>
    <name evidence="3" type="ORF">Fcan01_25194</name>
</gene>
<dbReference type="PANTHER" id="PTHR43157">
    <property type="entry name" value="PHOSPHATIDYLINOSITOL-GLYCAN BIOSYNTHESIS CLASS F PROTEIN-RELATED"/>
    <property type="match status" value="1"/>
</dbReference>
<reference evidence="3 4" key="1">
    <citation type="submission" date="2015-12" db="EMBL/GenBank/DDBJ databases">
        <title>The genome of Folsomia candida.</title>
        <authorList>
            <person name="Faddeeva A."/>
            <person name="Derks M.F."/>
            <person name="Anvar Y."/>
            <person name="Smit S."/>
            <person name="Van Straalen N."/>
            <person name="Roelofs D."/>
        </authorList>
    </citation>
    <scope>NUCLEOTIDE SEQUENCE [LARGE SCALE GENOMIC DNA]</scope>
    <source>
        <strain evidence="3 4">VU population</strain>
        <tissue evidence="3">Whole body</tissue>
    </source>
</reference>
<dbReference type="STRING" id="158441.A0A226D631"/>
<dbReference type="PRINTS" id="PR00080">
    <property type="entry name" value="SDRFAMILY"/>
</dbReference>
<dbReference type="Proteomes" id="UP000198287">
    <property type="component" value="Unassembled WGS sequence"/>
</dbReference>
<protein>
    <submittedName>
        <fullName evidence="3">Retinol dehydrogenase 12</fullName>
    </submittedName>
</protein>
<dbReference type="InterPro" id="IPR036291">
    <property type="entry name" value="NAD(P)-bd_dom_sf"/>
</dbReference>
<dbReference type="Pfam" id="PF00106">
    <property type="entry name" value="adh_short"/>
    <property type="match status" value="1"/>
</dbReference>
<dbReference type="Gene3D" id="3.40.50.720">
    <property type="entry name" value="NAD(P)-binding Rossmann-like Domain"/>
    <property type="match status" value="1"/>
</dbReference>
<comment type="similarity">
    <text evidence="2">Belongs to the short-chain dehydrogenases/reductases (SDR) family.</text>
</comment>
<organism evidence="3 4">
    <name type="scientific">Folsomia candida</name>
    <name type="common">Springtail</name>
    <dbReference type="NCBI Taxonomy" id="158441"/>
    <lineage>
        <taxon>Eukaryota</taxon>
        <taxon>Metazoa</taxon>
        <taxon>Ecdysozoa</taxon>
        <taxon>Arthropoda</taxon>
        <taxon>Hexapoda</taxon>
        <taxon>Collembola</taxon>
        <taxon>Entomobryomorpha</taxon>
        <taxon>Isotomoidea</taxon>
        <taxon>Isotomidae</taxon>
        <taxon>Proisotominae</taxon>
        <taxon>Folsomia</taxon>
    </lineage>
</organism>
<dbReference type="SUPFAM" id="SSF51735">
    <property type="entry name" value="NAD(P)-binding Rossmann-fold domains"/>
    <property type="match status" value="1"/>
</dbReference>
<dbReference type="OrthoDB" id="191139at2759"/>
<proteinExistence type="inferred from homology"/>
<comment type="caution">
    <text evidence="3">The sequence shown here is derived from an EMBL/GenBank/DDBJ whole genome shotgun (WGS) entry which is preliminary data.</text>
</comment>
<name>A0A226D631_FOLCA</name>
<dbReference type="EMBL" id="LNIX01000035">
    <property type="protein sequence ID" value="OXA40111.1"/>
    <property type="molecule type" value="Genomic_DNA"/>
</dbReference>
<evidence type="ECO:0000313" key="3">
    <source>
        <dbReference type="EMBL" id="OXA40111.1"/>
    </source>
</evidence>
<keyword evidence="4" id="KW-1185">Reference proteome</keyword>
<evidence type="ECO:0000256" key="2">
    <source>
        <dbReference type="RuleBase" id="RU000363"/>
    </source>
</evidence>
<keyword evidence="1" id="KW-0560">Oxidoreductase</keyword>
<accession>A0A226D631</accession>
<sequence length="318" mass="34926">MTQTTSMIRFSCWTTKDIPNLTGKIAIVTGGTRGIGLCTAIGLVSAGADVIIIGSNSKNGDNAVSLIKSKFQTARITYSKVDFGSLEEIGEFARWFNGMGVGLDILVNNAGIYPWGRLQKTVDGIESTFGINHLAPFALTAQLLPSLRRSVFPRIVNVSSTCSYYANIQFDDLQYAKAKYFTFYHVYAQSKLANLLFTSELQKMSDKNGWGLSVVSASPGLTRSDMLQAAIDRHPIFGLLFKWTLQPWITHSVEEGAKYLLFAATSSDAVPGEFYGPTKFKTCTGPINVIPKPVIVDDPQIAERLWKVSEELVGIKWT</sequence>
<evidence type="ECO:0000313" key="4">
    <source>
        <dbReference type="Proteomes" id="UP000198287"/>
    </source>
</evidence>